<organism evidence="7 8">
    <name type="scientific">Anaerostipes rhamnosivorans</name>
    <dbReference type="NCBI Taxonomy" id="1229621"/>
    <lineage>
        <taxon>Bacteria</taxon>
        <taxon>Bacillati</taxon>
        <taxon>Bacillota</taxon>
        <taxon>Clostridia</taxon>
        <taxon>Lachnospirales</taxon>
        <taxon>Lachnospiraceae</taxon>
        <taxon>Anaerostipes</taxon>
    </lineage>
</organism>
<proteinExistence type="inferred from homology"/>
<dbReference type="PANTHER" id="PTHR33602">
    <property type="entry name" value="REGULATORY PROTEIN RECX FAMILY PROTEIN"/>
    <property type="match status" value="1"/>
</dbReference>
<comment type="subcellular location">
    <subcellularLocation>
        <location evidence="1 5">Cytoplasm</location>
    </subcellularLocation>
</comment>
<dbReference type="GO" id="GO:0006282">
    <property type="term" value="P:regulation of DNA repair"/>
    <property type="evidence" value="ECO:0007669"/>
    <property type="project" value="UniProtKB-UniRule"/>
</dbReference>
<dbReference type="KEGG" id="arf:AR1Y2_1283"/>
<accession>A0A4P8IDQ1</accession>
<evidence type="ECO:0000256" key="5">
    <source>
        <dbReference type="HAMAP-Rule" id="MF_01114"/>
    </source>
</evidence>
<evidence type="ECO:0000256" key="4">
    <source>
        <dbReference type="ARBA" id="ARBA00022490"/>
    </source>
</evidence>
<dbReference type="GO" id="GO:0005737">
    <property type="term" value="C:cytoplasm"/>
    <property type="evidence" value="ECO:0007669"/>
    <property type="project" value="UniProtKB-SubCell"/>
</dbReference>
<sequence>MLEPVGRKQIRLYLDEERYCLLYTGEARRLGLKENMELSEVQKNELDSLLLHRAKLKAMNLLKVSDRTKEEIRSRLKCLELPDTCIEGAVSYVEGYHYIDDEAYVRHYIEFRGASKSRLKIKQELSQKGISPELFERIWEEFDLSEEDVLREQIKKRIRQKGPVTEANFQKTLAFFARKGFPFHEILENLKEFKEQ</sequence>
<dbReference type="InterPro" id="IPR053924">
    <property type="entry name" value="RecX_HTH_2nd"/>
</dbReference>
<dbReference type="HAMAP" id="MF_01114">
    <property type="entry name" value="RecX"/>
    <property type="match status" value="1"/>
</dbReference>
<dbReference type="AlphaFoldDB" id="A0A4P8IDQ1"/>
<evidence type="ECO:0000256" key="3">
    <source>
        <dbReference type="ARBA" id="ARBA00018111"/>
    </source>
</evidence>
<dbReference type="InterPro" id="IPR036388">
    <property type="entry name" value="WH-like_DNA-bd_sf"/>
</dbReference>
<comment type="similarity">
    <text evidence="2 5">Belongs to the RecX family.</text>
</comment>
<evidence type="ECO:0000256" key="2">
    <source>
        <dbReference type="ARBA" id="ARBA00009695"/>
    </source>
</evidence>
<dbReference type="InterPro" id="IPR003783">
    <property type="entry name" value="Regulatory_RecX"/>
</dbReference>
<dbReference type="Proteomes" id="UP000298653">
    <property type="component" value="Chromosome"/>
</dbReference>
<dbReference type="EMBL" id="CP040058">
    <property type="protein sequence ID" value="QCP34737.1"/>
    <property type="molecule type" value="Genomic_DNA"/>
</dbReference>
<name>A0A4P8IDQ1_9FIRM</name>
<keyword evidence="4 5" id="KW-0963">Cytoplasm</keyword>
<evidence type="ECO:0000256" key="1">
    <source>
        <dbReference type="ARBA" id="ARBA00004496"/>
    </source>
</evidence>
<evidence type="ECO:0000313" key="7">
    <source>
        <dbReference type="EMBL" id="QCP34737.1"/>
    </source>
</evidence>
<dbReference type="Pfam" id="PF02631">
    <property type="entry name" value="RecX_HTH2"/>
    <property type="match status" value="1"/>
</dbReference>
<evidence type="ECO:0000259" key="6">
    <source>
        <dbReference type="Pfam" id="PF02631"/>
    </source>
</evidence>
<gene>
    <name evidence="5" type="primary">recX</name>
    <name evidence="7" type="ORF">AR1Y2_1283</name>
</gene>
<dbReference type="PANTHER" id="PTHR33602:SF1">
    <property type="entry name" value="REGULATORY PROTEIN RECX FAMILY PROTEIN"/>
    <property type="match status" value="1"/>
</dbReference>
<keyword evidence="8" id="KW-1185">Reference proteome</keyword>
<feature type="domain" description="RecX second three-helical" evidence="6">
    <location>
        <begin position="100"/>
        <end position="134"/>
    </location>
</feature>
<comment type="function">
    <text evidence="5">Modulates RecA activity.</text>
</comment>
<dbReference type="Gene3D" id="1.10.10.10">
    <property type="entry name" value="Winged helix-like DNA-binding domain superfamily/Winged helix DNA-binding domain"/>
    <property type="match status" value="2"/>
</dbReference>
<protein>
    <recommendedName>
        <fullName evidence="3 5">Regulatory protein RecX</fullName>
    </recommendedName>
</protein>
<evidence type="ECO:0000313" key="8">
    <source>
        <dbReference type="Proteomes" id="UP000298653"/>
    </source>
</evidence>
<reference evidence="7 8" key="1">
    <citation type="submission" date="2019-05" db="EMBL/GenBank/DDBJ databases">
        <title>Complete genome sequencing of Anaerostipes rhamnosivorans.</title>
        <authorList>
            <person name="Bui T.P.N."/>
            <person name="de Vos W.M."/>
        </authorList>
    </citation>
    <scope>NUCLEOTIDE SEQUENCE [LARGE SCALE GENOMIC DNA]</scope>
    <source>
        <strain evidence="7 8">1y2</strain>
    </source>
</reference>